<accession>A0A849HGV6</accession>
<protein>
    <submittedName>
        <fullName evidence="2">DUF559 domain-containing protein</fullName>
    </submittedName>
</protein>
<comment type="caution">
    <text evidence="2">The sequence shown here is derived from an EMBL/GenBank/DDBJ whole genome shotgun (WGS) entry which is preliminary data.</text>
</comment>
<keyword evidence="3" id="KW-1185">Reference proteome</keyword>
<feature type="domain" description="Restriction endonuclease type II-like" evidence="1">
    <location>
        <begin position="176"/>
        <end position="249"/>
    </location>
</feature>
<dbReference type="Pfam" id="PF18741">
    <property type="entry name" value="MTES_1575"/>
    <property type="match status" value="1"/>
</dbReference>
<dbReference type="InterPro" id="IPR011335">
    <property type="entry name" value="Restrct_endonuc-II-like"/>
</dbReference>
<name>A0A849HGV6_9MICO</name>
<dbReference type="EMBL" id="JABEPQ010000002">
    <property type="protein sequence ID" value="NNM46429.1"/>
    <property type="molecule type" value="Genomic_DNA"/>
</dbReference>
<reference evidence="2 3" key="1">
    <citation type="submission" date="2020-04" db="EMBL/GenBank/DDBJ databases">
        <title>Knoellia sp. isolate from air conditioner.</title>
        <authorList>
            <person name="Chea S."/>
            <person name="Kim D.-U."/>
        </authorList>
    </citation>
    <scope>NUCLEOTIDE SEQUENCE [LARGE SCALE GENOMIC DNA]</scope>
    <source>
        <strain evidence="2 3">DB2414S</strain>
    </source>
</reference>
<dbReference type="AlphaFoldDB" id="A0A849HGV6"/>
<dbReference type="Gene3D" id="3.40.960.10">
    <property type="entry name" value="VSR Endonuclease"/>
    <property type="match status" value="1"/>
</dbReference>
<sequence>MFKGVYVAREIPDTLVVRSRAALKIMPSDAVLGLHTAARLWRGVVPDSANIHLAFARDVGTGIDGIKTHRFTRQFAVHRRHGLLVTTPEQTLLHLARPLDLVQLVACADQFVRRRVTTPFDLAEFARQYGGQGAALAERAAKLSRERVDSASETQVRLLMVLAGLPEPVVNHAIKRADGSVEYRLDLAFPAVQLAIEYDGRWHDTPEQRALDEARRDELTRRGWTFVVLRAEDVYETPAETLARLHDELAAHGIPVPSVLSDEWRRHFATRALSA</sequence>
<evidence type="ECO:0000313" key="2">
    <source>
        <dbReference type="EMBL" id="NNM46429.1"/>
    </source>
</evidence>
<organism evidence="2 3">
    <name type="scientific">Knoellia koreensis</name>
    <dbReference type="NCBI Taxonomy" id="2730921"/>
    <lineage>
        <taxon>Bacteria</taxon>
        <taxon>Bacillati</taxon>
        <taxon>Actinomycetota</taxon>
        <taxon>Actinomycetes</taxon>
        <taxon>Micrococcales</taxon>
        <taxon>Intrasporangiaceae</taxon>
        <taxon>Knoellia</taxon>
    </lineage>
</organism>
<gene>
    <name evidence="2" type="ORF">HJG52_10465</name>
</gene>
<evidence type="ECO:0000313" key="3">
    <source>
        <dbReference type="Proteomes" id="UP000588586"/>
    </source>
</evidence>
<dbReference type="InterPro" id="IPR049468">
    <property type="entry name" value="Restrct_endonuc-II-like_dom"/>
</dbReference>
<dbReference type="Proteomes" id="UP000588586">
    <property type="component" value="Unassembled WGS sequence"/>
</dbReference>
<evidence type="ECO:0000259" key="1">
    <source>
        <dbReference type="Pfam" id="PF18741"/>
    </source>
</evidence>
<proteinExistence type="predicted"/>
<dbReference type="SUPFAM" id="SSF52980">
    <property type="entry name" value="Restriction endonuclease-like"/>
    <property type="match status" value="1"/>
</dbReference>